<proteinExistence type="predicted"/>
<dbReference type="InterPro" id="IPR044821">
    <property type="entry name" value="At1g28695/At4g15970-like"/>
</dbReference>
<accession>A0A8J4R8A1</accession>
<name>A0A8J4R8A1_9ROSI</name>
<evidence type="ECO:0000313" key="3">
    <source>
        <dbReference type="EMBL" id="KAF3967402.1"/>
    </source>
</evidence>
<keyword evidence="1" id="KW-1133">Transmembrane helix</keyword>
<keyword evidence="1" id="KW-0472">Membrane</keyword>
<organism evidence="3 4">
    <name type="scientific">Castanea mollissima</name>
    <name type="common">Chinese chestnut</name>
    <dbReference type="NCBI Taxonomy" id="60419"/>
    <lineage>
        <taxon>Eukaryota</taxon>
        <taxon>Viridiplantae</taxon>
        <taxon>Streptophyta</taxon>
        <taxon>Embryophyta</taxon>
        <taxon>Tracheophyta</taxon>
        <taxon>Spermatophyta</taxon>
        <taxon>Magnoliopsida</taxon>
        <taxon>eudicotyledons</taxon>
        <taxon>Gunneridae</taxon>
        <taxon>Pentapetalae</taxon>
        <taxon>rosids</taxon>
        <taxon>fabids</taxon>
        <taxon>Fagales</taxon>
        <taxon>Fagaceae</taxon>
        <taxon>Castanea</taxon>
    </lineage>
</organism>
<evidence type="ECO:0000259" key="2">
    <source>
        <dbReference type="Pfam" id="PF03407"/>
    </source>
</evidence>
<dbReference type="Pfam" id="PF03407">
    <property type="entry name" value="Nucleotid_trans"/>
    <property type="match status" value="1"/>
</dbReference>
<dbReference type="EMBL" id="JRKL02000904">
    <property type="protein sequence ID" value="KAF3967402.1"/>
    <property type="molecule type" value="Genomic_DNA"/>
</dbReference>
<feature type="domain" description="Nucleotide-diphospho-sugar transferase" evidence="2">
    <location>
        <begin position="155"/>
        <end position="355"/>
    </location>
</feature>
<reference evidence="3" key="1">
    <citation type="submission" date="2020-03" db="EMBL/GenBank/DDBJ databases">
        <title>Castanea mollissima Vanexum genome sequencing.</title>
        <authorList>
            <person name="Staton M."/>
        </authorList>
    </citation>
    <scope>NUCLEOTIDE SEQUENCE</scope>
    <source>
        <tissue evidence="3">Leaf</tissue>
    </source>
</reference>
<keyword evidence="1" id="KW-0812">Transmembrane</keyword>
<feature type="transmembrane region" description="Helical" evidence="1">
    <location>
        <begin position="49"/>
        <end position="66"/>
    </location>
</feature>
<dbReference type="PANTHER" id="PTHR46038:SF12">
    <property type="entry name" value="OS03G0731800 PROTEIN"/>
    <property type="match status" value="1"/>
</dbReference>
<dbReference type="AlphaFoldDB" id="A0A8J4R8A1"/>
<dbReference type="OrthoDB" id="540503at2759"/>
<dbReference type="PANTHER" id="PTHR46038">
    <property type="entry name" value="EXPRESSED PROTEIN-RELATED"/>
    <property type="match status" value="1"/>
</dbReference>
<evidence type="ECO:0000313" key="4">
    <source>
        <dbReference type="Proteomes" id="UP000737018"/>
    </source>
</evidence>
<dbReference type="InterPro" id="IPR005069">
    <property type="entry name" value="Nucl-diP-sugar_transferase"/>
</dbReference>
<keyword evidence="4" id="KW-1185">Reference proteome</keyword>
<gene>
    <name evidence="3" type="ORF">CMV_008609</name>
</gene>
<sequence length="401" mass="45710">MEGEARYYLDSSSASSGAMGFFCGAEVSNSSAVEDRDDESLMMGLGSRFFVGFGFTVWIFCGVMVVDDCELMVVAGWLVASVFQKESLSTLSNTTNIHVPQDDLEEALSKTSMADKTVIITIINKAYADQDIKADTTMLDLFLESFWLGENTRPLLENLLIVAMDQTAYDRCLFRRLNCYMLKTDGLDFGGEKVYMSEDFIKMMWRRTLFLVEVLKRGYNFIFTDTDVMWLRNPLVRLSTNETKDLQISTDKFLGDSQSEKHLINTGFYYIRSNNKTIKLLEKWYAMKDNSTGQKEQDVLLNLIGGGIIRELNLSVRFLDTLYFSGFCQDSKDLRAVATVHANCCRSISAKVNDLKAVLRDWKRFKKYNSYKRLANVTANLGWSFHWGCYKSWKVANTAMG</sequence>
<evidence type="ECO:0000256" key="1">
    <source>
        <dbReference type="SAM" id="Phobius"/>
    </source>
</evidence>
<protein>
    <recommendedName>
        <fullName evidence="2">Nucleotide-diphospho-sugar transferase domain-containing protein</fullName>
    </recommendedName>
</protein>
<dbReference type="Proteomes" id="UP000737018">
    <property type="component" value="Unassembled WGS sequence"/>
</dbReference>
<comment type="caution">
    <text evidence="3">The sequence shown here is derived from an EMBL/GenBank/DDBJ whole genome shotgun (WGS) entry which is preliminary data.</text>
</comment>